<evidence type="ECO:0000259" key="1">
    <source>
        <dbReference type="Pfam" id="PF14526"/>
    </source>
</evidence>
<sequence>MEGIRIIGLPEARMVTSGIDGIEEFDEWFSEVNKTRKDAFFPRDFMFFDQEKNHLVWYYALPDGLEDTNGFDVVQFPGGLYAAAVSEDENDVDGERVYKGIIEWVNHSSCFELDERPGHYTMFHVITPDSAYQVMGYRQLDIFVPIKAIEP</sequence>
<dbReference type="EMBL" id="SKFG01000001">
    <property type="protein sequence ID" value="TCZ81050.1"/>
    <property type="molecule type" value="Genomic_DNA"/>
</dbReference>
<comment type="caution">
    <text evidence="2">The sequence shown here is derived from an EMBL/GenBank/DDBJ whole genome shotgun (WGS) entry which is preliminary data.</text>
</comment>
<gene>
    <name evidence="2" type="ORF">E0485_01855</name>
</gene>
<name>A0A4R4ENM9_9BACL</name>
<protein>
    <submittedName>
        <fullName evidence="2">AraC family transcriptional regulator</fullName>
    </submittedName>
</protein>
<dbReference type="Proteomes" id="UP000295418">
    <property type="component" value="Unassembled WGS sequence"/>
</dbReference>
<dbReference type="RefSeq" id="WP_132415958.1">
    <property type="nucleotide sequence ID" value="NZ_SKFG01000001.1"/>
</dbReference>
<proteinExistence type="predicted"/>
<accession>A0A4R4ENM9</accession>
<feature type="domain" description="Integron-associated effector binding protein" evidence="1">
    <location>
        <begin position="40"/>
        <end position="146"/>
    </location>
</feature>
<organism evidence="2 3">
    <name type="scientific">Paenibacillus albiflavus</name>
    <dbReference type="NCBI Taxonomy" id="2545760"/>
    <lineage>
        <taxon>Bacteria</taxon>
        <taxon>Bacillati</taxon>
        <taxon>Bacillota</taxon>
        <taxon>Bacilli</taxon>
        <taxon>Bacillales</taxon>
        <taxon>Paenibacillaceae</taxon>
        <taxon>Paenibacillus</taxon>
    </lineage>
</organism>
<reference evidence="2 3" key="1">
    <citation type="submission" date="2019-03" db="EMBL/GenBank/DDBJ databases">
        <authorList>
            <person name="Kim M.K.M."/>
        </authorList>
    </citation>
    <scope>NUCLEOTIDE SEQUENCE [LARGE SCALE GENOMIC DNA]</scope>
    <source>
        <strain evidence="2 3">18JY21-1</strain>
    </source>
</reference>
<dbReference type="OrthoDB" id="2043087at2"/>
<keyword evidence="3" id="KW-1185">Reference proteome</keyword>
<evidence type="ECO:0000313" key="3">
    <source>
        <dbReference type="Proteomes" id="UP000295418"/>
    </source>
</evidence>
<dbReference type="AlphaFoldDB" id="A0A4R4ENM9"/>
<dbReference type="Pfam" id="PF14526">
    <property type="entry name" value="Cass2"/>
    <property type="match status" value="1"/>
</dbReference>
<dbReference type="InterPro" id="IPR029441">
    <property type="entry name" value="Cass2"/>
</dbReference>
<evidence type="ECO:0000313" key="2">
    <source>
        <dbReference type="EMBL" id="TCZ81050.1"/>
    </source>
</evidence>